<reference evidence="2" key="2">
    <citation type="submission" date="2021-09" db="EMBL/GenBank/DDBJ databases">
        <authorList>
            <person name="Jia N."/>
            <person name="Wang J."/>
            <person name="Shi W."/>
            <person name="Du L."/>
            <person name="Sun Y."/>
            <person name="Zhan W."/>
            <person name="Jiang J."/>
            <person name="Wang Q."/>
            <person name="Zhang B."/>
            <person name="Ji P."/>
            <person name="Sakyi L.B."/>
            <person name="Cui X."/>
            <person name="Yuan T."/>
            <person name="Jiang B."/>
            <person name="Yang W."/>
            <person name="Lam T.T.-Y."/>
            <person name="Chang Q."/>
            <person name="Ding S."/>
            <person name="Wang X."/>
            <person name="Zhu J."/>
            <person name="Ruan X."/>
            <person name="Zhao L."/>
            <person name="Wei J."/>
            <person name="Que T."/>
            <person name="Du C."/>
            <person name="Cheng J."/>
            <person name="Dai P."/>
            <person name="Han X."/>
            <person name="Huang E."/>
            <person name="Gao Y."/>
            <person name="Liu J."/>
            <person name="Shao H."/>
            <person name="Ye R."/>
            <person name="Li L."/>
            <person name="Wei W."/>
            <person name="Wang X."/>
            <person name="Wang C."/>
            <person name="Huo Q."/>
            <person name="Li W."/>
            <person name="Guo W."/>
            <person name="Chen H."/>
            <person name="Chen S."/>
            <person name="Zhou L."/>
            <person name="Zhou L."/>
            <person name="Ni X."/>
            <person name="Tian J."/>
            <person name="Zhou Y."/>
            <person name="Sheng Y."/>
            <person name="Liu T."/>
            <person name="Pan Y."/>
            <person name="Xia L."/>
            <person name="Li J."/>
            <person name="Zhao F."/>
            <person name="Cao W."/>
        </authorList>
    </citation>
    <scope>NUCLEOTIDE SEQUENCE</scope>
    <source>
        <strain evidence="2">Rsan-2018</strain>
        <tissue evidence="2">Larvae</tissue>
    </source>
</reference>
<proteinExistence type="predicted"/>
<accession>A0A9D4PKU9</accession>
<feature type="region of interest" description="Disordered" evidence="1">
    <location>
        <begin position="1"/>
        <end position="26"/>
    </location>
</feature>
<gene>
    <name evidence="2" type="ORF">HPB52_004973</name>
</gene>
<evidence type="ECO:0000313" key="3">
    <source>
        <dbReference type="Proteomes" id="UP000821837"/>
    </source>
</evidence>
<name>A0A9D4PKU9_RHISA</name>
<evidence type="ECO:0000313" key="2">
    <source>
        <dbReference type="EMBL" id="KAH7946848.1"/>
    </source>
</evidence>
<protein>
    <submittedName>
        <fullName evidence="2">Uncharacterized protein</fullName>
    </submittedName>
</protein>
<keyword evidence="3" id="KW-1185">Reference proteome</keyword>
<evidence type="ECO:0000256" key="1">
    <source>
        <dbReference type="SAM" id="MobiDB-lite"/>
    </source>
</evidence>
<dbReference type="Proteomes" id="UP000821837">
    <property type="component" value="Chromosome 6"/>
</dbReference>
<sequence length="67" mass="7408">MESEYESSSHIPVPSTLTAAAGPHTEPRMFGVLTNDIRNPNATLKDVEKAAMTWFRHAAERLAAQQK</sequence>
<reference evidence="2" key="1">
    <citation type="journal article" date="2020" name="Cell">
        <title>Large-Scale Comparative Analyses of Tick Genomes Elucidate Their Genetic Diversity and Vector Capacities.</title>
        <authorList>
            <consortium name="Tick Genome and Microbiome Consortium (TIGMIC)"/>
            <person name="Jia N."/>
            <person name="Wang J."/>
            <person name="Shi W."/>
            <person name="Du L."/>
            <person name="Sun Y."/>
            <person name="Zhan W."/>
            <person name="Jiang J.F."/>
            <person name="Wang Q."/>
            <person name="Zhang B."/>
            <person name="Ji P."/>
            <person name="Bell-Sakyi L."/>
            <person name="Cui X.M."/>
            <person name="Yuan T.T."/>
            <person name="Jiang B.G."/>
            <person name="Yang W.F."/>
            <person name="Lam T.T."/>
            <person name="Chang Q.C."/>
            <person name="Ding S.J."/>
            <person name="Wang X.J."/>
            <person name="Zhu J.G."/>
            <person name="Ruan X.D."/>
            <person name="Zhao L."/>
            <person name="Wei J.T."/>
            <person name="Ye R.Z."/>
            <person name="Que T.C."/>
            <person name="Du C.H."/>
            <person name="Zhou Y.H."/>
            <person name="Cheng J.X."/>
            <person name="Dai P.F."/>
            <person name="Guo W.B."/>
            <person name="Han X.H."/>
            <person name="Huang E.J."/>
            <person name="Li L.F."/>
            <person name="Wei W."/>
            <person name="Gao Y.C."/>
            <person name="Liu J.Z."/>
            <person name="Shao H.Z."/>
            <person name="Wang X."/>
            <person name="Wang C.C."/>
            <person name="Yang T.C."/>
            <person name="Huo Q.B."/>
            <person name="Li W."/>
            <person name="Chen H.Y."/>
            <person name="Chen S.E."/>
            <person name="Zhou L.G."/>
            <person name="Ni X.B."/>
            <person name="Tian J.H."/>
            <person name="Sheng Y."/>
            <person name="Liu T."/>
            <person name="Pan Y.S."/>
            <person name="Xia L.Y."/>
            <person name="Li J."/>
            <person name="Zhao F."/>
            <person name="Cao W.C."/>
        </authorList>
    </citation>
    <scope>NUCLEOTIDE SEQUENCE</scope>
    <source>
        <strain evidence="2">Rsan-2018</strain>
    </source>
</reference>
<organism evidence="2 3">
    <name type="scientific">Rhipicephalus sanguineus</name>
    <name type="common">Brown dog tick</name>
    <name type="synonym">Ixodes sanguineus</name>
    <dbReference type="NCBI Taxonomy" id="34632"/>
    <lineage>
        <taxon>Eukaryota</taxon>
        <taxon>Metazoa</taxon>
        <taxon>Ecdysozoa</taxon>
        <taxon>Arthropoda</taxon>
        <taxon>Chelicerata</taxon>
        <taxon>Arachnida</taxon>
        <taxon>Acari</taxon>
        <taxon>Parasitiformes</taxon>
        <taxon>Ixodida</taxon>
        <taxon>Ixodoidea</taxon>
        <taxon>Ixodidae</taxon>
        <taxon>Rhipicephalinae</taxon>
        <taxon>Rhipicephalus</taxon>
        <taxon>Rhipicephalus</taxon>
    </lineage>
</organism>
<feature type="compositionally biased region" description="Polar residues" evidence="1">
    <location>
        <begin position="1"/>
        <end position="18"/>
    </location>
</feature>
<dbReference type="EMBL" id="JABSTV010001252">
    <property type="protein sequence ID" value="KAH7946848.1"/>
    <property type="molecule type" value="Genomic_DNA"/>
</dbReference>
<comment type="caution">
    <text evidence="2">The sequence shown here is derived from an EMBL/GenBank/DDBJ whole genome shotgun (WGS) entry which is preliminary data.</text>
</comment>
<dbReference type="AlphaFoldDB" id="A0A9D4PKU9"/>